<dbReference type="PANTHER" id="PTHR33540">
    <property type="entry name" value="TRNA THREONYLCARBAMOYLADENOSINE BIOSYNTHESIS PROTEIN TSAE"/>
    <property type="match status" value="1"/>
</dbReference>
<keyword evidence="5" id="KW-0819">tRNA processing</keyword>
<dbReference type="GO" id="GO:0005524">
    <property type="term" value="F:ATP binding"/>
    <property type="evidence" value="ECO:0007669"/>
    <property type="project" value="UniProtKB-KW"/>
</dbReference>
<dbReference type="Pfam" id="PF02367">
    <property type="entry name" value="TsaE"/>
    <property type="match status" value="1"/>
</dbReference>
<evidence type="ECO:0000256" key="5">
    <source>
        <dbReference type="ARBA" id="ARBA00022694"/>
    </source>
</evidence>
<dbReference type="GO" id="GO:0005737">
    <property type="term" value="C:cytoplasm"/>
    <property type="evidence" value="ECO:0007669"/>
    <property type="project" value="UniProtKB-SubCell"/>
</dbReference>
<dbReference type="AlphaFoldDB" id="A0AA35RUS0"/>
<organism evidence="11 12">
    <name type="scientific">Geodia barretti</name>
    <name type="common">Barrett's horny sponge</name>
    <dbReference type="NCBI Taxonomy" id="519541"/>
    <lineage>
        <taxon>Eukaryota</taxon>
        <taxon>Metazoa</taxon>
        <taxon>Porifera</taxon>
        <taxon>Demospongiae</taxon>
        <taxon>Heteroscleromorpha</taxon>
        <taxon>Tetractinellida</taxon>
        <taxon>Astrophorina</taxon>
        <taxon>Geodiidae</taxon>
        <taxon>Geodia</taxon>
    </lineage>
</organism>
<comment type="subcellular location">
    <subcellularLocation>
        <location evidence="1">Cytoplasm</location>
    </subcellularLocation>
</comment>
<dbReference type="NCBIfam" id="TIGR00150">
    <property type="entry name" value="T6A_YjeE"/>
    <property type="match status" value="1"/>
</dbReference>
<dbReference type="SUPFAM" id="SSF52540">
    <property type="entry name" value="P-loop containing nucleoside triphosphate hydrolases"/>
    <property type="match status" value="1"/>
</dbReference>
<keyword evidence="12" id="KW-1185">Reference proteome</keyword>
<keyword evidence="6" id="KW-0479">Metal-binding</keyword>
<dbReference type="InterPro" id="IPR027417">
    <property type="entry name" value="P-loop_NTPase"/>
</dbReference>
<dbReference type="EMBL" id="CASHTH010001687">
    <property type="protein sequence ID" value="CAI8018103.1"/>
    <property type="molecule type" value="Genomic_DNA"/>
</dbReference>
<evidence type="ECO:0000256" key="9">
    <source>
        <dbReference type="ARBA" id="ARBA00022842"/>
    </source>
</evidence>
<name>A0AA35RUS0_GEOBA</name>
<dbReference type="InterPro" id="IPR003442">
    <property type="entry name" value="T6A_TsaE"/>
</dbReference>
<gene>
    <name evidence="11" type="ORF">GBAR_LOCUS10935</name>
</gene>
<evidence type="ECO:0000313" key="11">
    <source>
        <dbReference type="EMBL" id="CAI8018103.1"/>
    </source>
</evidence>
<dbReference type="Proteomes" id="UP001174909">
    <property type="component" value="Unassembled WGS sequence"/>
</dbReference>
<keyword evidence="7" id="KW-0547">Nucleotide-binding</keyword>
<evidence type="ECO:0000256" key="8">
    <source>
        <dbReference type="ARBA" id="ARBA00022840"/>
    </source>
</evidence>
<evidence type="ECO:0000256" key="7">
    <source>
        <dbReference type="ARBA" id="ARBA00022741"/>
    </source>
</evidence>
<dbReference type="GO" id="GO:0002949">
    <property type="term" value="P:tRNA threonylcarbamoyladenosine modification"/>
    <property type="evidence" value="ECO:0007669"/>
    <property type="project" value="InterPro"/>
</dbReference>
<dbReference type="Gene3D" id="3.40.50.300">
    <property type="entry name" value="P-loop containing nucleotide triphosphate hydrolases"/>
    <property type="match status" value="1"/>
</dbReference>
<dbReference type="PANTHER" id="PTHR33540:SF2">
    <property type="entry name" value="TRNA THREONYLCARBAMOYLADENOSINE BIOSYNTHESIS PROTEIN TSAE"/>
    <property type="match status" value="1"/>
</dbReference>
<evidence type="ECO:0000256" key="3">
    <source>
        <dbReference type="ARBA" id="ARBA00019010"/>
    </source>
</evidence>
<evidence type="ECO:0000313" key="12">
    <source>
        <dbReference type="Proteomes" id="UP001174909"/>
    </source>
</evidence>
<keyword evidence="4" id="KW-0963">Cytoplasm</keyword>
<sequence>MRTSITINTDTAEETREVGKIIGQEASPGDIYLLTGPLGAGKTCLTQGIARGLDAPGYARSPTFVLVTRYRGRLTIHHADLYRIGHPAEAWDLGLEDIMATGEDVLIVEWADRAAEIFPLDAFVDPIGLCAGRQPGGVRGDTRSGRFDSVATPHRHCRCSGTIRAAAGTIDAFRPLRFYSLR</sequence>
<comment type="similarity">
    <text evidence="2">Belongs to the TsaE family.</text>
</comment>
<accession>A0AA35RUS0</accession>
<evidence type="ECO:0000256" key="4">
    <source>
        <dbReference type="ARBA" id="ARBA00022490"/>
    </source>
</evidence>
<protein>
    <recommendedName>
        <fullName evidence="3">tRNA threonylcarbamoyladenosine biosynthesis protein TsaE</fullName>
    </recommendedName>
    <alternativeName>
        <fullName evidence="10">t(6)A37 threonylcarbamoyladenosine biosynthesis protein TsaE</fullName>
    </alternativeName>
</protein>
<comment type="caution">
    <text evidence="11">The sequence shown here is derived from an EMBL/GenBank/DDBJ whole genome shotgun (WGS) entry which is preliminary data.</text>
</comment>
<evidence type="ECO:0000256" key="2">
    <source>
        <dbReference type="ARBA" id="ARBA00007599"/>
    </source>
</evidence>
<reference evidence="11" key="1">
    <citation type="submission" date="2023-03" db="EMBL/GenBank/DDBJ databases">
        <authorList>
            <person name="Steffen K."/>
            <person name="Cardenas P."/>
        </authorList>
    </citation>
    <scope>NUCLEOTIDE SEQUENCE</scope>
</reference>
<keyword evidence="9" id="KW-0460">Magnesium</keyword>
<evidence type="ECO:0000256" key="1">
    <source>
        <dbReference type="ARBA" id="ARBA00004496"/>
    </source>
</evidence>
<evidence type="ECO:0000256" key="10">
    <source>
        <dbReference type="ARBA" id="ARBA00032441"/>
    </source>
</evidence>
<evidence type="ECO:0000256" key="6">
    <source>
        <dbReference type="ARBA" id="ARBA00022723"/>
    </source>
</evidence>
<proteinExistence type="inferred from homology"/>
<dbReference type="GO" id="GO:0046872">
    <property type="term" value="F:metal ion binding"/>
    <property type="evidence" value="ECO:0007669"/>
    <property type="project" value="UniProtKB-KW"/>
</dbReference>
<keyword evidence="8" id="KW-0067">ATP-binding</keyword>